<feature type="compositionally biased region" description="Low complexity" evidence="3">
    <location>
        <begin position="742"/>
        <end position="773"/>
    </location>
</feature>
<feature type="region of interest" description="Disordered" evidence="3">
    <location>
        <begin position="742"/>
        <end position="833"/>
    </location>
</feature>
<comment type="caution">
    <text evidence="5">The sequence shown here is derived from an EMBL/GenBank/DDBJ whole genome shotgun (WGS) entry which is preliminary data.</text>
</comment>
<evidence type="ECO:0000313" key="6">
    <source>
        <dbReference type="Proteomes" id="UP000824890"/>
    </source>
</evidence>
<keyword evidence="6" id="KW-1185">Reference proteome</keyword>
<dbReference type="Proteomes" id="UP000824890">
    <property type="component" value="Unassembled WGS sequence"/>
</dbReference>
<evidence type="ECO:0000256" key="1">
    <source>
        <dbReference type="ARBA" id="ARBA00009102"/>
    </source>
</evidence>
<feature type="compositionally biased region" description="Polar residues" evidence="3">
    <location>
        <begin position="550"/>
        <end position="565"/>
    </location>
</feature>
<evidence type="ECO:0000313" key="5">
    <source>
        <dbReference type="EMBL" id="KAH0893509.1"/>
    </source>
</evidence>
<feature type="compositionally biased region" description="Polar residues" evidence="3">
    <location>
        <begin position="426"/>
        <end position="450"/>
    </location>
</feature>
<gene>
    <name evidence="5" type="ORF">HID58_055938</name>
</gene>
<feature type="compositionally biased region" description="Polar residues" evidence="3">
    <location>
        <begin position="493"/>
        <end position="503"/>
    </location>
</feature>
<dbReference type="PANTHER" id="PTHR12433:SF18">
    <property type="entry name" value="MEDIATOR OF RNA POLYMERASE II TRANSCRIPTION SUBUNIT 25"/>
    <property type="match status" value="1"/>
</dbReference>
<dbReference type="Pfam" id="PF11265">
    <property type="entry name" value="Med25_VWA"/>
    <property type="match status" value="1"/>
</dbReference>
<name>A0ABQ8ALT0_BRANA</name>
<dbReference type="PANTHER" id="PTHR12433">
    <property type="entry name" value="MEDIATOR OF RNA POLYMERASE II TRANSCRIPTION SUBUNIT 25"/>
    <property type="match status" value="1"/>
</dbReference>
<feature type="compositionally biased region" description="Polar residues" evidence="3">
    <location>
        <begin position="774"/>
        <end position="788"/>
    </location>
</feature>
<feature type="region of interest" description="Disordered" evidence="3">
    <location>
        <begin position="517"/>
        <end position="565"/>
    </location>
</feature>
<feature type="region of interest" description="Disordered" evidence="3">
    <location>
        <begin position="426"/>
        <end position="503"/>
    </location>
</feature>
<dbReference type="InterPro" id="IPR021419">
    <property type="entry name" value="Mediator_Med25_VWA"/>
</dbReference>
<proteinExistence type="inferred from homology"/>
<comment type="similarity">
    <text evidence="1">Belongs to the Mediator complex subunit 25 family.</text>
</comment>
<dbReference type="EMBL" id="JAGKQM010000013">
    <property type="protein sequence ID" value="KAH0893509.1"/>
    <property type="molecule type" value="Genomic_DNA"/>
</dbReference>
<reference evidence="5 6" key="1">
    <citation type="submission" date="2021-05" db="EMBL/GenBank/DDBJ databases">
        <title>Genome Assembly of Synthetic Allotetraploid Brassica napus Reveals Homoeologous Exchanges between Subgenomes.</title>
        <authorList>
            <person name="Davis J.T."/>
        </authorList>
    </citation>
    <scope>NUCLEOTIDE SEQUENCE [LARGE SCALE GENOMIC DNA]</scope>
    <source>
        <strain evidence="6">cv. Da-Ae</strain>
        <tissue evidence="5">Seedling</tissue>
    </source>
</reference>
<evidence type="ECO:0000256" key="2">
    <source>
        <dbReference type="ARBA" id="ARBA00019694"/>
    </source>
</evidence>
<accession>A0ABQ8ALT0</accession>
<feature type="compositionally biased region" description="Low complexity" evidence="3">
    <location>
        <begin position="529"/>
        <end position="549"/>
    </location>
</feature>
<evidence type="ECO:0000259" key="4">
    <source>
        <dbReference type="Pfam" id="PF11265"/>
    </source>
</evidence>
<feature type="compositionally biased region" description="Polar residues" evidence="3">
    <location>
        <begin position="460"/>
        <end position="485"/>
    </location>
</feature>
<protein>
    <recommendedName>
        <fullName evidence="2">Mediator of RNA polymerase II transcription subunit 25</fullName>
    </recommendedName>
</protein>
<feature type="domain" description="Mediator of RNA polymerase II transcription subunit 25 von Willebrand factor type A" evidence="4">
    <location>
        <begin position="4"/>
        <end position="242"/>
    </location>
</feature>
<evidence type="ECO:0000256" key="3">
    <source>
        <dbReference type="SAM" id="MobiDB-lite"/>
    </source>
</evidence>
<organism evidence="5 6">
    <name type="scientific">Brassica napus</name>
    <name type="common">Rape</name>
    <dbReference type="NCBI Taxonomy" id="3708"/>
    <lineage>
        <taxon>Eukaryota</taxon>
        <taxon>Viridiplantae</taxon>
        <taxon>Streptophyta</taxon>
        <taxon>Embryophyta</taxon>
        <taxon>Tracheophyta</taxon>
        <taxon>Spermatophyta</taxon>
        <taxon>Magnoliopsida</taxon>
        <taxon>eudicotyledons</taxon>
        <taxon>Gunneridae</taxon>
        <taxon>Pentapetalae</taxon>
        <taxon>rosids</taxon>
        <taxon>malvids</taxon>
        <taxon>Brassicales</taxon>
        <taxon>Brassicaceae</taxon>
        <taxon>Brassiceae</taxon>
        <taxon>Brassica</taxon>
    </lineage>
</organism>
<feature type="compositionally biased region" description="Low complexity" evidence="3">
    <location>
        <begin position="789"/>
        <end position="798"/>
    </location>
</feature>
<sequence>MSSEMKQLIVVAEGTAALGPYWQTIVSDYLHKIIRSFCGSELNGDVRSMVDESFTYPLNLQRNPVSSVELSLVIFNSHGSYCGCLVQRSGWTRDVDIFLHWLSSIQFAGGGFSEAATAEGLAEALMMFPPPPGQAQPSNDLKRHCILITASNPYSLPTPIYRPKLQNAERNENGDALPESRLSDAETVASYFSRCSVSLSVVCPKQLPKIRALYNAGKLNPQSPDLSIDTVKNTFYLVLISENFVEARAALSHSATNVPQTQSPVKMDRATVPPSLPVTGPPPASLPSVSANGPILNRQPVSVGPVPTATVKVEPCTVSSMAAVPTFPHIPSSVARPAAQAIPSVQTSSASSVSQEMVANAENAPDVKPVVSGMTPPLRTGPPGNVNLLNNLSQVRQVMSSAALAGAASSAGQSAVAMHMSNMISTGMATSQPPSQTAFSSGQQGNTSMAGSGGLMGNAQAGQSPGPNNSFSPQTTSNVTSNLGVSQPMPGMNQGSHSGAQMMQGGISMNQNMMTSLGQGNVSSGTGGMMPTPGVGQQAQSGVQQLGGSNSSAPNMQLSQASSGALQPSQSKYVKVWEGNLSGQRQGQPVLITRLEGYRNATASDSLAANWPPTMQIVRLISQDHMNNKQYVGKADFLVFRAMNQHGFLGQLQDKKLCAVIQLPSQTLLLSVSDKACRLIGMLFPGDMVVFKPQITNQQQQQQQQHQQQQQQQQQQQIHQQQQQQQIQQQQQHQQLPQLQQQQHQLSQLQHHQQQQQQQHQLSQLQQHHQQQQTSPLNQMPQQTSPLNQMPQQQPQQMVGSGLMGGQAFAQGPGRSQQGGGGQPNMPGAGFMG</sequence>